<name>G2D9F5_9GAMM</name>
<dbReference type="AlphaFoldDB" id="G2D9F5"/>
<sequence>MRGNCWSTRSGVPVAERDGLVMSRGQNGLLMALPICALFVWDSAWSVGDFGVDAEPILPLTISNTQDMDFGTVVRGSSDTLFEISRDGGVDINFGDGFYLSGAHPGSFSIDGDEGEVVLVQSGIDTDGCDGPNDAVNLQSVTPYLQQVTLPLTLDVTGAVLVKPSAEGSYTCHYRISADYM</sequence>
<evidence type="ECO:0000313" key="1">
    <source>
        <dbReference type="EMBL" id="EGV52739.1"/>
    </source>
</evidence>
<dbReference type="Proteomes" id="UP000004491">
    <property type="component" value="Unassembled WGS sequence"/>
</dbReference>
<evidence type="ECO:0000313" key="2">
    <source>
        <dbReference type="Proteomes" id="UP000004491"/>
    </source>
</evidence>
<protein>
    <submittedName>
        <fullName evidence="1">Uncharacterized protein</fullName>
    </submittedName>
</protein>
<dbReference type="InterPro" id="IPR025514">
    <property type="entry name" value="DUF4402"/>
</dbReference>
<comment type="caution">
    <text evidence="1">The sequence shown here is derived from an EMBL/GenBank/DDBJ whole genome shotgun (WGS) entry which is preliminary data.</text>
</comment>
<dbReference type="EMBL" id="AFOC01000003">
    <property type="protein sequence ID" value="EGV52739.1"/>
    <property type="molecule type" value="Genomic_DNA"/>
</dbReference>
<proteinExistence type="predicted"/>
<organism evidence="1 2">
    <name type="scientific">endosymbiont of Riftia pachyptila</name>
    <name type="common">vent Ph05</name>
    <dbReference type="NCBI Taxonomy" id="1048808"/>
    <lineage>
        <taxon>Bacteria</taxon>
        <taxon>Pseudomonadati</taxon>
        <taxon>Pseudomonadota</taxon>
        <taxon>Gammaproteobacteria</taxon>
        <taxon>sulfur-oxidizing symbionts</taxon>
    </lineage>
</organism>
<keyword evidence="2" id="KW-1185">Reference proteome</keyword>
<dbReference type="Pfam" id="PF14352">
    <property type="entry name" value="DUF4402"/>
    <property type="match status" value="1"/>
</dbReference>
<gene>
    <name evidence="1" type="ORF">Rifp1Sym_ac00260</name>
</gene>
<reference evidence="1" key="1">
    <citation type="journal article" date="2011" name="ISME J.">
        <title>The endosymbionts of the deep-sea tubeworms Riftia pachyptila and Tevnia jerichonana share an identical physiology as revealed by proteogenomic analyses.</title>
        <authorList>
            <person name="Gardebrecht A."/>
            <person name="Markert S."/>
            <person name="Felbeck H."/>
            <person name="Thuermer A."/>
            <person name="Albrecht D."/>
            <person name="Wollherr A."/>
            <person name="Kabisch J."/>
            <person name="Lehmann R."/>
            <person name="Daniel R."/>
            <person name="Liesegang H."/>
            <person name="Hecker M."/>
            <person name="Sievert S.M."/>
            <person name="Schweder T."/>
        </authorList>
    </citation>
    <scope>NUCLEOTIDE SEQUENCE [LARGE SCALE GENOMIC DNA]</scope>
</reference>
<accession>G2D9F5</accession>